<feature type="compositionally biased region" description="Basic and acidic residues" evidence="1">
    <location>
        <begin position="134"/>
        <end position="172"/>
    </location>
</feature>
<evidence type="ECO:0000313" key="5">
    <source>
        <dbReference type="Proteomes" id="UP000465785"/>
    </source>
</evidence>
<sequence length="349" mass="36018">MTSPNEPGYPRATDGGGNGSGTGPDGGSVSGPTPRGPVTSGSGPERVADATEVPPWQRGRPAGPTNRASDAPGRPDSPARPDVPRHGNGGATGQTSGIDARLNRFLAGGSSAGPEEADASGWADPPEPAPRPEPTSRPEPAPRPEPRPEPTSRPEPRPEPPRTEQPRTEQQPRPEQYASEIPELSGAAPRSGPRKPGGPERPERPGQEPAGRPARPGGRLQAAASRHQGPVRASMQIRRVDPWSVLKVSAVLSVALFFVWMIAVAFLYLVLGGMGVWSKLNSNVGDLLTSASGSSGGELVSSGTIFGGAALIGLVNIVLLTAMATIGAFIYNLTTDIVGGVEVTLADRD</sequence>
<organism evidence="4 5">
    <name type="scientific">Mycobacterium gallinarum</name>
    <dbReference type="NCBI Taxonomy" id="39689"/>
    <lineage>
        <taxon>Bacteria</taxon>
        <taxon>Bacillati</taxon>
        <taxon>Actinomycetota</taxon>
        <taxon>Actinomycetes</taxon>
        <taxon>Mycobacteriales</taxon>
        <taxon>Mycobacteriaceae</taxon>
        <taxon>Mycobacterium</taxon>
    </lineage>
</organism>
<feature type="region of interest" description="Disordered" evidence="1">
    <location>
        <begin position="1"/>
        <end position="233"/>
    </location>
</feature>
<evidence type="ECO:0000256" key="2">
    <source>
        <dbReference type="SAM" id="Phobius"/>
    </source>
</evidence>
<keyword evidence="2" id="KW-1133">Transmembrane helix</keyword>
<dbReference type="KEGG" id="mgau:MGALJ_43530"/>
<name>A0A9W4B6A2_9MYCO</name>
<reference evidence="4 5" key="1">
    <citation type="journal article" date="2019" name="Emerg. Microbes Infect.">
        <title>Comprehensive subspecies identification of 175 nontuberculous mycobacteria species based on 7547 genomic profiles.</title>
        <authorList>
            <person name="Matsumoto Y."/>
            <person name="Kinjo T."/>
            <person name="Motooka D."/>
            <person name="Nabeya D."/>
            <person name="Jung N."/>
            <person name="Uechi K."/>
            <person name="Horii T."/>
            <person name="Iida T."/>
            <person name="Fujita J."/>
            <person name="Nakamura S."/>
        </authorList>
    </citation>
    <scope>NUCLEOTIDE SEQUENCE [LARGE SCALE GENOMIC DNA]</scope>
    <source>
        <strain evidence="4 5">JCM 6399</strain>
    </source>
</reference>
<gene>
    <name evidence="4" type="ORF">MGALJ_43530</name>
</gene>
<feature type="transmembrane region" description="Helical" evidence="2">
    <location>
        <begin position="245"/>
        <end position="271"/>
    </location>
</feature>
<dbReference type="EMBL" id="AP022601">
    <property type="protein sequence ID" value="BBY94684.1"/>
    <property type="molecule type" value="Genomic_DNA"/>
</dbReference>
<dbReference type="Pfam" id="PF12089">
    <property type="entry name" value="DUF3566"/>
    <property type="match status" value="1"/>
</dbReference>
<evidence type="ECO:0000256" key="1">
    <source>
        <dbReference type="SAM" id="MobiDB-lite"/>
    </source>
</evidence>
<proteinExistence type="predicted"/>
<evidence type="ECO:0000313" key="4">
    <source>
        <dbReference type="EMBL" id="BBY94684.1"/>
    </source>
</evidence>
<accession>A0A9W4B6A2</accession>
<keyword evidence="2" id="KW-0812">Transmembrane</keyword>
<feature type="domain" description="DUF3566" evidence="3">
    <location>
        <begin position="231"/>
        <end position="347"/>
    </location>
</feature>
<feature type="transmembrane region" description="Helical" evidence="2">
    <location>
        <begin position="305"/>
        <end position="331"/>
    </location>
</feature>
<protein>
    <recommendedName>
        <fullName evidence="3">DUF3566 domain-containing protein</fullName>
    </recommendedName>
</protein>
<dbReference type="RefSeq" id="WP_163732627.1">
    <property type="nucleotide sequence ID" value="NZ_AP022601.1"/>
</dbReference>
<dbReference type="AlphaFoldDB" id="A0A9W4B6A2"/>
<dbReference type="Proteomes" id="UP000465785">
    <property type="component" value="Chromosome"/>
</dbReference>
<evidence type="ECO:0000259" key="3">
    <source>
        <dbReference type="Pfam" id="PF12089"/>
    </source>
</evidence>
<feature type="compositionally biased region" description="Gly residues" evidence="1">
    <location>
        <begin position="14"/>
        <end position="29"/>
    </location>
</feature>
<feature type="compositionally biased region" description="Basic and acidic residues" evidence="1">
    <location>
        <begin position="197"/>
        <end position="206"/>
    </location>
</feature>
<keyword evidence="5" id="KW-1185">Reference proteome</keyword>
<keyword evidence="2" id="KW-0472">Membrane</keyword>
<dbReference type="InterPro" id="IPR021949">
    <property type="entry name" value="DUF3566_TM"/>
</dbReference>